<comment type="caution">
    <text evidence="1">The sequence shown here is derived from an EMBL/GenBank/DDBJ whole genome shotgun (WGS) entry which is preliminary data.</text>
</comment>
<dbReference type="EMBL" id="JABAIA010000002">
    <property type="protein sequence ID" value="NLR66836.1"/>
    <property type="molecule type" value="Genomic_DNA"/>
</dbReference>
<evidence type="ECO:0000313" key="1">
    <source>
        <dbReference type="EMBL" id="NLR66836.1"/>
    </source>
</evidence>
<gene>
    <name evidence="1" type="ORF">HGH92_21185</name>
</gene>
<reference evidence="1 2" key="1">
    <citation type="submission" date="2020-04" db="EMBL/GenBank/DDBJ databases">
        <authorList>
            <person name="Yin C."/>
        </authorList>
    </citation>
    <scope>NUCLEOTIDE SEQUENCE [LARGE SCALE GENOMIC DNA]</scope>
    <source>
        <strain evidence="1 2">Ae27</strain>
    </source>
</reference>
<dbReference type="Proteomes" id="UP000570474">
    <property type="component" value="Unassembled WGS sequence"/>
</dbReference>
<protein>
    <submittedName>
        <fullName evidence="1">Uncharacterized protein</fullName>
    </submittedName>
</protein>
<name>A0A847RVD7_9BACT</name>
<accession>A0A847RVD7</accession>
<organism evidence="1 2">
    <name type="scientific">Chitinophaga varians</name>
    <dbReference type="NCBI Taxonomy" id="2202339"/>
    <lineage>
        <taxon>Bacteria</taxon>
        <taxon>Pseudomonadati</taxon>
        <taxon>Bacteroidota</taxon>
        <taxon>Chitinophagia</taxon>
        <taxon>Chitinophagales</taxon>
        <taxon>Chitinophagaceae</taxon>
        <taxon>Chitinophaga</taxon>
    </lineage>
</organism>
<keyword evidence="2" id="KW-1185">Reference proteome</keyword>
<sequence length="77" mass="8170">MKKLIVFFVSLVVGVVGSASLALKARNNHVIYTRNLVNGQCDIPVPGKAILNTTTFGFLATNVPGPCDLVITTKVVN</sequence>
<dbReference type="RefSeq" id="WP_168872739.1">
    <property type="nucleotide sequence ID" value="NZ_JABAIA010000002.1"/>
</dbReference>
<proteinExistence type="predicted"/>
<evidence type="ECO:0000313" key="2">
    <source>
        <dbReference type="Proteomes" id="UP000570474"/>
    </source>
</evidence>
<dbReference type="AlphaFoldDB" id="A0A847RVD7"/>